<evidence type="ECO:0000313" key="4">
    <source>
        <dbReference type="Proteomes" id="UP000663873"/>
    </source>
</evidence>
<dbReference type="InterPro" id="IPR001810">
    <property type="entry name" value="F-box_dom"/>
</dbReference>
<dbReference type="AlphaFoldDB" id="A0A820LAS5"/>
<dbReference type="Proteomes" id="UP000663873">
    <property type="component" value="Unassembled WGS sequence"/>
</dbReference>
<feature type="compositionally biased region" description="Low complexity" evidence="1">
    <location>
        <begin position="572"/>
        <end position="583"/>
    </location>
</feature>
<protein>
    <recommendedName>
        <fullName evidence="2">F-box domain-containing protein</fullName>
    </recommendedName>
</protein>
<dbReference type="PROSITE" id="PS50181">
    <property type="entry name" value="FBOX"/>
    <property type="match status" value="1"/>
</dbReference>
<evidence type="ECO:0000259" key="2">
    <source>
        <dbReference type="PROSITE" id="PS50181"/>
    </source>
</evidence>
<sequence length="627" mass="73346">MDIPNNNKLNILNLPNEILLFIFNKLKTIDALYSLVDVNERFDRLIFDSLHIRNLDTTSMVIKSYYNRNFSIDKNVLLRISEKMLPRIYHQLNELIVEQYSMEHILFAFNYPQLYSLSLVNFQEEILFECLTGDSILHHLLTQQITDLNVDVPYKPKSKVSESLSNIFALILSMSQRLINLNFCQLFPYRKTTISIYKLLSTSCVSSTLTKLKTSLSFYDRNNKEKLPELKYFSLTSMMFTSHYDDQIIPLLRRMINLKELTLFLAVLKSHSIYIDGIQLHDEILIHMPQLNKFTFSINTIILNENIKIDLPSNEDIQHSFIGKIYGKVGSYVHVRSEDNVVVSHVYSLPYQFQYFLHLANYFQDKSNLFRKVLEDLNEYIYQHMNHRQVASIEEDEEELNEEEECNILSNFWPNVNDAKLDNNALDEILEELHRIGDKAIRNLRSAEFAQDFANVENLKKRITRIQLYQDLTIGHMIKNLPPDQLNKLNNGTERYRYRKRNIQIGVPCSLNAFYTYNNAQELIDSTSAEQFGHKTFAQLFNDTQNNTTIPHFEITDPLPNPWLRAARVNKAAADPAQRQQQPISSRNAKQQQQSSVLRNTEQQKPSSFSRNIEERKKPLPCGYLSV</sequence>
<feature type="compositionally biased region" description="Polar residues" evidence="1">
    <location>
        <begin position="584"/>
        <end position="611"/>
    </location>
</feature>
<accession>A0A820LAS5</accession>
<name>A0A820LAS5_9BILA</name>
<keyword evidence="4" id="KW-1185">Reference proteome</keyword>
<proteinExistence type="predicted"/>
<dbReference type="EMBL" id="CAJOBP010002362">
    <property type="protein sequence ID" value="CAF4350647.1"/>
    <property type="molecule type" value="Genomic_DNA"/>
</dbReference>
<organism evidence="3 4">
    <name type="scientific">Rotaria socialis</name>
    <dbReference type="NCBI Taxonomy" id="392032"/>
    <lineage>
        <taxon>Eukaryota</taxon>
        <taxon>Metazoa</taxon>
        <taxon>Spiralia</taxon>
        <taxon>Gnathifera</taxon>
        <taxon>Rotifera</taxon>
        <taxon>Eurotatoria</taxon>
        <taxon>Bdelloidea</taxon>
        <taxon>Philodinida</taxon>
        <taxon>Philodinidae</taxon>
        <taxon>Rotaria</taxon>
    </lineage>
</organism>
<comment type="caution">
    <text evidence="3">The sequence shown here is derived from an EMBL/GenBank/DDBJ whole genome shotgun (WGS) entry which is preliminary data.</text>
</comment>
<evidence type="ECO:0000256" key="1">
    <source>
        <dbReference type="SAM" id="MobiDB-lite"/>
    </source>
</evidence>
<reference evidence="3" key="1">
    <citation type="submission" date="2021-02" db="EMBL/GenBank/DDBJ databases">
        <authorList>
            <person name="Nowell W R."/>
        </authorList>
    </citation>
    <scope>NUCLEOTIDE SEQUENCE</scope>
</reference>
<feature type="region of interest" description="Disordered" evidence="1">
    <location>
        <begin position="571"/>
        <end position="627"/>
    </location>
</feature>
<feature type="domain" description="F-box" evidence="2">
    <location>
        <begin position="8"/>
        <end position="55"/>
    </location>
</feature>
<gene>
    <name evidence="3" type="ORF">UJA718_LOCUS15772</name>
</gene>
<evidence type="ECO:0000313" key="3">
    <source>
        <dbReference type="EMBL" id="CAF4350647.1"/>
    </source>
</evidence>